<evidence type="ECO:0000256" key="7">
    <source>
        <dbReference type="ARBA" id="ARBA00022989"/>
    </source>
</evidence>
<dbReference type="InterPro" id="IPR006037">
    <property type="entry name" value="RCK_C"/>
</dbReference>
<dbReference type="KEGG" id="amc:MADE_1004300"/>
<dbReference type="SUPFAM" id="SSF116726">
    <property type="entry name" value="TrkA C-terminal domain-like"/>
    <property type="match status" value="1"/>
</dbReference>
<feature type="transmembrane region" description="Helical" evidence="10">
    <location>
        <begin position="282"/>
        <end position="302"/>
    </location>
</feature>
<evidence type="ECO:0000256" key="2">
    <source>
        <dbReference type="ARBA" id="ARBA00022448"/>
    </source>
</evidence>
<evidence type="ECO:0000259" key="11">
    <source>
        <dbReference type="PROSITE" id="PS51202"/>
    </source>
</evidence>
<keyword evidence="4" id="KW-1003">Cell membrane</keyword>
<dbReference type="InterPro" id="IPR036721">
    <property type="entry name" value="RCK_C_sf"/>
</dbReference>
<feature type="transmembrane region" description="Helical" evidence="10">
    <location>
        <begin position="130"/>
        <end position="151"/>
    </location>
</feature>
<dbReference type="InterPro" id="IPR006153">
    <property type="entry name" value="Cation/H_exchanger_TM"/>
</dbReference>
<keyword evidence="8" id="KW-0406">Ion transport</keyword>
<dbReference type="Gene3D" id="3.30.70.1450">
    <property type="entry name" value="Regulator of K+ conductance, C-terminal domain"/>
    <property type="match status" value="1"/>
</dbReference>
<keyword evidence="7 10" id="KW-1133">Transmembrane helix</keyword>
<evidence type="ECO:0000313" key="12">
    <source>
        <dbReference type="EMBL" id="AEA97008.2"/>
    </source>
</evidence>
<feature type="transmembrane region" description="Helical" evidence="10">
    <location>
        <begin position="374"/>
        <end position="391"/>
    </location>
</feature>
<dbReference type="PANTHER" id="PTHR32507">
    <property type="entry name" value="NA(+)/H(+) ANTIPORTER 1"/>
    <property type="match status" value="1"/>
</dbReference>
<evidence type="ECO:0000256" key="5">
    <source>
        <dbReference type="ARBA" id="ARBA00022538"/>
    </source>
</evidence>
<evidence type="ECO:0000256" key="4">
    <source>
        <dbReference type="ARBA" id="ARBA00022475"/>
    </source>
</evidence>
<dbReference type="HOGENOM" id="CLU_005912_9_2_6"/>
<keyword evidence="9 10" id="KW-0472">Membrane</keyword>
<dbReference type="GO" id="GO:0008324">
    <property type="term" value="F:monoatomic cation transmembrane transporter activity"/>
    <property type="evidence" value="ECO:0007669"/>
    <property type="project" value="InterPro"/>
</dbReference>
<dbReference type="EMBL" id="CP001103">
    <property type="protein sequence ID" value="AEA97008.2"/>
    <property type="molecule type" value="Genomic_DNA"/>
</dbReference>
<organism evidence="12 13">
    <name type="scientific">Alteromonas mediterranea (strain DSM 17117 / CIP 110805 / LMG 28347 / Deep ecotype)</name>
    <dbReference type="NCBI Taxonomy" id="1774373"/>
    <lineage>
        <taxon>Bacteria</taxon>
        <taxon>Pseudomonadati</taxon>
        <taxon>Pseudomonadota</taxon>
        <taxon>Gammaproteobacteria</taxon>
        <taxon>Alteromonadales</taxon>
        <taxon>Alteromonadaceae</taxon>
        <taxon>Alteromonas/Salinimonas group</taxon>
        <taxon>Alteromonas</taxon>
    </lineage>
</organism>
<dbReference type="InterPro" id="IPR038770">
    <property type="entry name" value="Na+/solute_symporter_sf"/>
</dbReference>
<keyword evidence="6 10" id="KW-0812">Transmembrane</keyword>
<dbReference type="Pfam" id="PF00999">
    <property type="entry name" value="Na_H_Exchanger"/>
    <property type="match status" value="1"/>
</dbReference>
<evidence type="ECO:0000256" key="6">
    <source>
        <dbReference type="ARBA" id="ARBA00022692"/>
    </source>
</evidence>
<feature type="transmembrane region" description="Helical" evidence="10">
    <location>
        <begin position="171"/>
        <end position="189"/>
    </location>
</feature>
<reference evidence="12 13" key="2">
    <citation type="journal article" date="2015" name="Antonie Van Leeuwenhoek">
        <title>Ecophysiological diversity of a novel member of the genus Alteromonas, and description of Alteromonas mediterranea sp. nov.</title>
        <authorList>
            <person name="Ivanova E.P."/>
            <person name="Lopez-Perez M."/>
            <person name="Zabalos M."/>
            <person name="Nguyen S.H."/>
            <person name="Webb H.K."/>
            <person name="Ryan J."/>
            <person name="Lagutin K."/>
            <person name="Vyssotski M."/>
            <person name="Crawford R.J."/>
            <person name="Rodriguez-Valera F."/>
        </authorList>
    </citation>
    <scope>NUCLEOTIDE SEQUENCE [LARGE SCALE GENOMIC DNA]</scope>
    <source>
        <strain evidence="13">DSM 17117 / CIP 110805 / LMG 28347 / Deep ecotype</strain>
    </source>
</reference>
<keyword evidence="3" id="KW-0050">Antiport</keyword>
<keyword evidence="5" id="KW-0630">Potassium</keyword>
<evidence type="ECO:0000256" key="10">
    <source>
        <dbReference type="SAM" id="Phobius"/>
    </source>
</evidence>
<sequence>MYIDIKGNKERIMFAVDHIILLSAVLAILGVLASKLSPRFGVPVLVLFLGVGMLAGEDGIGRIFFDNADAAHAIGTFALILILFDGGLQTSKRSIVQAWKPAALLATFGVIGTATLTGLSAMIILDLPLYKGLLLGAIVGSTDAAAVFSVLRNAGIRIPTKIKSTLELESASNDPMAIFLTIGLITLIQDSTTNPLDLASLFASQMGVGAFVGIAIGGIAVWLFRRVTLMAIGLYPVFVMLFGVLSFGLAANLNGSGFLATFITGVIVGNSRFAYQRNTFVFLDGLAWLGQIAMFVILGLLVTPTELFVSWKEGLLIACVLIFIARPLVVMPILLLSKFSFKASLLISWVGLRGSVPIILAIFPLIFGMPYAELIFNVVFFIVLISALLQGSTLPYAARKLGLVLDDNVKASSTLEIVKVAKSKRELIEIEVSKLSPALDKTISELALPDNTVVAMIARGEDTLIPKGSTKIERGDQIFIITKLLDKNAVEQCFYSE</sequence>
<feature type="transmembrane region" description="Helical" evidence="10">
    <location>
        <begin position="231"/>
        <end position="251"/>
    </location>
</feature>
<feature type="domain" description="RCK C-terminal" evidence="11">
    <location>
        <begin position="415"/>
        <end position="496"/>
    </location>
</feature>
<dbReference type="NCBIfam" id="NF003716">
    <property type="entry name" value="PRK05326.1-3"/>
    <property type="match status" value="1"/>
</dbReference>
<gene>
    <name evidence="12" type="ordered locus">MADE_1004300</name>
</gene>
<dbReference type="GO" id="GO:0005886">
    <property type="term" value="C:plasma membrane"/>
    <property type="evidence" value="ECO:0007669"/>
    <property type="project" value="UniProtKB-SubCell"/>
</dbReference>
<feature type="transmembrane region" description="Helical" evidence="10">
    <location>
        <begin position="343"/>
        <end position="368"/>
    </location>
</feature>
<keyword evidence="13" id="KW-1185">Reference proteome</keyword>
<dbReference type="PROSITE" id="PS51202">
    <property type="entry name" value="RCK_C"/>
    <property type="match status" value="1"/>
</dbReference>
<accession>F2GAW7</accession>
<dbReference type="GO" id="GO:1902600">
    <property type="term" value="P:proton transmembrane transport"/>
    <property type="evidence" value="ECO:0007669"/>
    <property type="project" value="InterPro"/>
</dbReference>
<proteinExistence type="predicted"/>
<dbReference type="Proteomes" id="UP000001870">
    <property type="component" value="Chromosome"/>
</dbReference>
<evidence type="ECO:0000256" key="1">
    <source>
        <dbReference type="ARBA" id="ARBA00004651"/>
    </source>
</evidence>
<protein>
    <submittedName>
        <fullName evidence="12">Potassium transporter TrkA</fullName>
    </submittedName>
</protein>
<name>F2GAW7_ALTMD</name>
<feature type="transmembrane region" description="Helical" evidence="10">
    <location>
        <begin position="102"/>
        <end position="124"/>
    </location>
</feature>
<keyword evidence="5" id="KW-0633">Potassium transport</keyword>
<dbReference type="AlphaFoldDB" id="F2GAW7"/>
<reference evidence="12 13" key="1">
    <citation type="journal article" date="2008" name="ISME J.">
        <title>Comparative genomics of two ecotypes of the marine planktonic copiotroph Alteromonas macleodii suggests alternative lifestyles associated with different kinds of particulate organic matter.</title>
        <authorList>
            <person name="Ivars-Martinez E."/>
            <person name="Martin-Cuadrado A.B."/>
            <person name="D'Auria G."/>
            <person name="Mira A."/>
            <person name="Ferriera S."/>
            <person name="Johnson J."/>
            <person name="Friedman R."/>
            <person name="Rodriguez-Valera F."/>
        </authorList>
    </citation>
    <scope>NUCLEOTIDE SEQUENCE [LARGE SCALE GENOMIC DNA]</scope>
    <source>
        <strain evidence="13">DSM 17117 / CIP 110805 / LMG 28347 / Deep ecotype</strain>
    </source>
</reference>
<feature type="transmembrane region" description="Helical" evidence="10">
    <location>
        <begin position="71"/>
        <end position="90"/>
    </location>
</feature>
<feature type="transmembrane region" description="Helical" evidence="10">
    <location>
        <begin position="201"/>
        <end position="224"/>
    </location>
</feature>
<dbReference type="NCBIfam" id="NF003715">
    <property type="entry name" value="PRK05326.1-2"/>
    <property type="match status" value="1"/>
</dbReference>
<feature type="transmembrane region" description="Helical" evidence="10">
    <location>
        <begin position="12"/>
        <end position="32"/>
    </location>
</feature>
<evidence type="ECO:0000256" key="9">
    <source>
        <dbReference type="ARBA" id="ARBA00023136"/>
    </source>
</evidence>
<keyword evidence="2" id="KW-0813">Transport</keyword>
<dbReference type="GO" id="GO:0015297">
    <property type="term" value="F:antiporter activity"/>
    <property type="evidence" value="ECO:0007669"/>
    <property type="project" value="UniProtKB-KW"/>
</dbReference>
<evidence type="ECO:0000313" key="13">
    <source>
        <dbReference type="Proteomes" id="UP000001870"/>
    </source>
</evidence>
<evidence type="ECO:0000256" key="3">
    <source>
        <dbReference type="ARBA" id="ARBA00022449"/>
    </source>
</evidence>
<dbReference type="Gene3D" id="1.20.1530.20">
    <property type="match status" value="1"/>
</dbReference>
<dbReference type="GO" id="GO:0006813">
    <property type="term" value="P:potassium ion transport"/>
    <property type="evidence" value="ECO:0007669"/>
    <property type="project" value="UniProtKB-KW"/>
</dbReference>
<dbReference type="Pfam" id="PF02080">
    <property type="entry name" value="TrkA_C"/>
    <property type="match status" value="1"/>
</dbReference>
<comment type="subcellular location">
    <subcellularLocation>
        <location evidence="1">Cell membrane</location>
        <topology evidence="1">Multi-pass membrane protein</topology>
    </subcellularLocation>
</comment>
<dbReference type="PANTHER" id="PTHR32507:SF7">
    <property type="entry name" value="K(+)_H(+) ANTIPORTER NHAP2"/>
    <property type="match status" value="1"/>
</dbReference>
<evidence type="ECO:0000256" key="8">
    <source>
        <dbReference type="ARBA" id="ARBA00023065"/>
    </source>
</evidence>
<feature type="transmembrane region" description="Helical" evidence="10">
    <location>
        <begin position="314"/>
        <end position="336"/>
    </location>
</feature>